<reference evidence="6" key="2">
    <citation type="submission" date="2021-09" db="EMBL/GenBank/DDBJ databases">
        <authorList>
            <person name="Gilroy R."/>
        </authorList>
    </citation>
    <scope>NUCLEOTIDE SEQUENCE</scope>
    <source>
        <strain evidence="6">4100</strain>
    </source>
</reference>
<dbReference type="EMBL" id="DYXT01000005">
    <property type="protein sequence ID" value="HJE38224.1"/>
    <property type="molecule type" value="Genomic_DNA"/>
</dbReference>
<organism evidence="6 7">
    <name type="scientific">Candidatus Amulumruptor caecigallinarius</name>
    <dbReference type="NCBI Taxonomy" id="2109911"/>
    <lineage>
        <taxon>Bacteria</taxon>
        <taxon>Pseudomonadati</taxon>
        <taxon>Bacteroidota</taxon>
        <taxon>Bacteroidia</taxon>
        <taxon>Bacteroidales</taxon>
        <taxon>Muribaculaceae</taxon>
        <taxon>Candidatus Amulumruptor</taxon>
    </lineage>
</organism>
<feature type="domain" description="Mur ligase central" evidence="5">
    <location>
        <begin position="190"/>
        <end position="380"/>
    </location>
</feature>
<dbReference type="Gene3D" id="3.90.190.20">
    <property type="entry name" value="Mur ligase, C-terminal domain"/>
    <property type="match status" value="1"/>
</dbReference>
<dbReference type="InterPro" id="IPR036565">
    <property type="entry name" value="Mur-like_cat_sf"/>
</dbReference>
<evidence type="ECO:0000259" key="5">
    <source>
        <dbReference type="Pfam" id="PF08245"/>
    </source>
</evidence>
<dbReference type="PANTHER" id="PTHR43024">
    <property type="entry name" value="UDP-N-ACETYLMURAMOYL-TRIPEPTIDE--D-ALANYL-D-ALANINE LIGASE"/>
    <property type="match status" value="1"/>
</dbReference>
<dbReference type="PANTHER" id="PTHR43024:SF1">
    <property type="entry name" value="UDP-N-ACETYLMURAMOYL-TRIPEPTIDE--D-ALANYL-D-ALANINE LIGASE"/>
    <property type="match status" value="1"/>
</dbReference>
<dbReference type="SUPFAM" id="SSF53623">
    <property type="entry name" value="MurD-like peptide ligases, catalytic domain"/>
    <property type="match status" value="1"/>
</dbReference>
<gene>
    <name evidence="6" type="ORF">K8V47_00450</name>
</gene>
<dbReference type="Proteomes" id="UP000711407">
    <property type="component" value="Unassembled WGS sequence"/>
</dbReference>
<dbReference type="InterPro" id="IPR036615">
    <property type="entry name" value="Mur_ligase_C_dom_sf"/>
</dbReference>
<dbReference type="Pfam" id="PF08245">
    <property type="entry name" value="Mur_ligase_M"/>
    <property type="match status" value="1"/>
</dbReference>
<evidence type="ECO:0000256" key="3">
    <source>
        <dbReference type="ARBA" id="ARBA00022840"/>
    </source>
</evidence>
<dbReference type="GO" id="GO:0005524">
    <property type="term" value="F:ATP binding"/>
    <property type="evidence" value="ECO:0007669"/>
    <property type="project" value="UniProtKB-KW"/>
</dbReference>
<dbReference type="GO" id="GO:0016881">
    <property type="term" value="F:acid-amino acid ligase activity"/>
    <property type="evidence" value="ECO:0007669"/>
    <property type="project" value="InterPro"/>
</dbReference>
<reference evidence="6" key="1">
    <citation type="journal article" date="2021" name="PeerJ">
        <title>Extensive microbial diversity within the chicken gut microbiome revealed by metagenomics and culture.</title>
        <authorList>
            <person name="Gilroy R."/>
            <person name="Ravi A."/>
            <person name="Getino M."/>
            <person name="Pursley I."/>
            <person name="Horton D.L."/>
            <person name="Alikhan N.F."/>
            <person name="Baker D."/>
            <person name="Gharbi K."/>
            <person name="Hall N."/>
            <person name="Watson M."/>
            <person name="Adriaenssens E.M."/>
            <person name="Foster-Nyarko E."/>
            <person name="Jarju S."/>
            <person name="Secka A."/>
            <person name="Antonio M."/>
            <person name="Oren A."/>
            <person name="Chaudhuri R.R."/>
            <person name="La Ragione R."/>
            <person name="Hildebrand F."/>
            <person name="Pallen M.J."/>
        </authorList>
    </citation>
    <scope>NUCLEOTIDE SEQUENCE</scope>
    <source>
        <strain evidence="6">4100</strain>
    </source>
</reference>
<accession>A0A4Q0U7X1</accession>
<dbReference type="InterPro" id="IPR004101">
    <property type="entry name" value="Mur_ligase_C"/>
</dbReference>
<dbReference type="SUPFAM" id="SSF53244">
    <property type="entry name" value="MurD-like peptide ligases, peptide-binding domain"/>
    <property type="match status" value="1"/>
</dbReference>
<keyword evidence="1 6" id="KW-0436">Ligase</keyword>
<keyword evidence="2" id="KW-0547">Nucleotide-binding</keyword>
<keyword evidence="3" id="KW-0067">ATP-binding</keyword>
<dbReference type="Pfam" id="PF02875">
    <property type="entry name" value="Mur_ligase_C"/>
    <property type="match status" value="1"/>
</dbReference>
<evidence type="ECO:0000256" key="1">
    <source>
        <dbReference type="ARBA" id="ARBA00022598"/>
    </source>
</evidence>
<dbReference type="Gene3D" id="3.40.1190.10">
    <property type="entry name" value="Mur-like, catalytic domain"/>
    <property type="match status" value="1"/>
</dbReference>
<feature type="domain" description="Mur ligase C-terminal" evidence="4">
    <location>
        <begin position="402"/>
        <end position="523"/>
    </location>
</feature>
<dbReference type="InterPro" id="IPR051046">
    <property type="entry name" value="MurCDEF_CellWall_CoF430Synth"/>
</dbReference>
<dbReference type="AlphaFoldDB" id="A0A4Q0U7X1"/>
<protein>
    <submittedName>
        <fullName evidence="6">UDP-N-acetylmuramoyl-tripeptide--D-alanyl-D-alanine ligase</fullName>
    </submittedName>
</protein>
<proteinExistence type="predicted"/>
<name>A0A4Q0U7X1_9BACT</name>
<evidence type="ECO:0000256" key="2">
    <source>
        <dbReference type="ARBA" id="ARBA00022741"/>
    </source>
</evidence>
<dbReference type="InterPro" id="IPR013221">
    <property type="entry name" value="Mur_ligase_cen"/>
</dbReference>
<evidence type="ECO:0000259" key="4">
    <source>
        <dbReference type="Pfam" id="PF02875"/>
    </source>
</evidence>
<evidence type="ECO:0000313" key="7">
    <source>
        <dbReference type="Proteomes" id="UP000711407"/>
    </source>
</evidence>
<comment type="caution">
    <text evidence="6">The sequence shown here is derived from an EMBL/GenBank/DDBJ whole genome shotgun (WGS) entry which is preliminary data.</text>
</comment>
<evidence type="ECO:0000313" key="6">
    <source>
        <dbReference type="EMBL" id="HJE38224.1"/>
    </source>
</evidence>
<sequence length="533" mass="58846">MIYIIYILTALAALVPFPAELKRDLMMLQQNSYRNDRYMRWLRASGDTTSVIRLTGIVVLLFLLTPMVPAVVAMPCALLYSVCAAGRLLGAIYKKPLVWTARAKRIYSVQLSVAIIAGAAAVVPLSMCAPLEQICHTVTCAAIALYLLSHPITMAAGWLLQPVEKRINRRYYDEAVSMLRSMPGLKIIGVTGSYGKTSTKHYLHRILSEQFDTLMTPGSFNTPMGVIRTIREMMKPYNEVFIVEMGAKQVGDIKEICDLVHPQIGIVTAVGEQHLESFGSIENVQRTKFELVEALPSDGLAVVNNDFPMCASRPVSNVECIRYAVTETEGARYVAEDIRYAPDGTEFTVVDRENDSRLKLHTRLVGECNISNLIAAVIVALRLGMDPDKIAYAVAHIEQVEHRLNVKRTAGGITIIDDAYNSNPTGSKMAMDVLRHMTSGKRIVITPGMIELGDKQEELNYRLGTYIATAADVAIIVGRYNRQSLTDGIASVEDSTCRVETVDTFAEAQLMLGPIARSGDTVLYENDLPDTFK</sequence>